<gene>
    <name evidence="1" type="ordered locus">JDM601_0585</name>
</gene>
<organism evidence="1 2">
    <name type="scientific">Mycolicibacter sinensis (strain JDM601)</name>
    <name type="common">Mycobacterium sinense</name>
    <dbReference type="NCBI Taxonomy" id="875328"/>
    <lineage>
        <taxon>Bacteria</taxon>
        <taxon>Bacillati</taxon>
        <taxon>Actinomycetota</taxon>
        <taxon>Actinomycetes</taxon>
        <taxon>Mycobacteriales</taxon>
        <taxon>Mycobacteriaceae</taxon>
        <taxon>Mycolicibacter</taxon>
    </lineage>
</organism>
<name>F5Z2H3_MYCSD</name>
<evidence type="ECO:0000313" key="1">
    <source>
        <dbReference type="EMBL" id="AEF34585.1"/>
    </source>
</evidence>
<sequence length="40" mass="4514">MEVLAEPYRERDGLADYATSAPPEFGDYRTFCGDLTRGSR</sequence>
<reference evidence="1 2" key="1">
    <citation type="journal article" date="2011" name="J. Bacteriol.">
        <title>Complete genome sequence of a novel clinical isolate, the nontuberculous Mycobacterium strain JDM601.</title>
        <authorList>
            <person name="Zhang Z.Y."/>
            <person name="Sun Z.Q."/>
            <person name="Wang Z.L."/>
            <person name="Wen Z.L."/>
            <person name="Sun Q.W."/>
            <person name="Zhu Z.Q."/>
            <person name="Song Y.Z."/>
            <person name="Zhao J.W."/>
            <person name="Wang H.H."/>
            <person name="Zhang S.L."/>
            <person name="Guo X.K."/>
        </authorList>
    </citation>
    <scope>NUCLEOTIDE SEQUENCE [LARGE SCALE GENOMIC DNA]</scope>
    <source>
        <strain evidence="1 2">JDM601</strain>
    </source>
</reference>
<dbReference type="STRING" id="875328.JDM601_0585"/>
<protein>
    <submittedName>
        <fullName evidence="1">Uncharacterized protein</fullName>
    </submittedName>
</protein>
<evidence type="ECO:0000313" key="2">
    <source>
        <dbReference type="Proteomes" id="UP000009224"/>
    </source>
</evidence>
<dbReference type="AlphaFoldDB" id="F5Z2H3"/>
<dbReference type="HOGENOM" id="CLU_3292761_0_0_11"/>
<keyword evidence="2" id="KW-1185">Reference proteome</keyword>
<proteinExistence type="predicted"/>
<accession>F5Z2H3</accession>
<dbReference type="EMBL" id="CP002329">
    <property type="protein sequence ID" value="AEF34585.1"/>
    <property type="molecule type" value="Genomic_DNA"/>
</dbReference>
<dbReference type="RefSeq" id="WP_013827527.1">
    <property type="nucleotide sequence ID" value="NC_015576.1"/>
</dbReference>
<dbReference type="Proteomes" id="UP000009224">
    <property type="component" value="Chromosome"/>
</dbReference>
<dbReference type="KEGG" id="mjd:JDM601_0585"/>